<reference evidence="2" key="1">
    <citation type="journal article" date="2019" name="Sci. Rep.">
        <title>Draft genome of Tanacetum cinerariifolium, the natural source of mosquito coil.</title>
        <authorList>
            <person name="Yamashiro T."/>
            <person name="Shiraishi A."/>
            <person name="Satake H."/>
            <person name="Nakayama K."/>
        </authorList>
    </citation>
    <scope>NUCLEOTIDE SEQUENCE</scope>
</reference>
<feature type="compositionally biased region" description="Acidic residues" evidence="1">
    <location>
        <begin position="74"/>
        <end position="96"/>
    </location>
</feature>
<organism evidence="2">
    <name type="scientific">Tanacetum cinerariifolium</name>
    <name type="common">Dalmatian daisy</name>
    <name type="synonym">Chrysanthemum cinerariifolium</name>
    <dbReference type="NCBI Taxonomy" id="118510"/>
    <lineage>
        <taxon>Eukaryota</taxon>
        <taxon>Viridiplantae</taxon>
        <taxon>Streptophyta</taxon>
        <taxon>Embryophyta</taxon>
        <taxon>Tracheophyta</taxon>
        <taxon>Spermatophyta</taxon>
        <taxon>Magnoliopsida</taxon>
        <taxon>eudicotyledons</taxon>
        <taxon>Gunneridae</taxon>
        <taxon>Pentapetalae</taxon>
        <taxon>asterids</taxon>
        <taxon>campanulids</taxon>
        <taxon>Asterales</taxon>
        <taxon>Asteraceae</taxon>
        <taxon>Asteroideae</taxon>
        <taxon>Anthemideae</taxon>
        <taxon>Anthemidinae</taxon>
        <taxon>Tanacetum</taxon>
    </lineage>
</organism>
<comment type="caution">
    <text evidence="2">The sequence shown here is derived from an EMBL/GenBank/DDBJ whole genome shotgun (WGS) entry which is preliminary data.</text>
</comment>
<sequence length="247" mass="28447">MPPKRNNNIYDVYEHIMAIMDGRLDQFVDQFANQMNDMMNPKRREDRNSWRSEGEESENSFFEGDGSSLFVEREDWEDDRVTDDDYEEGPVFDDDPYEEEIVSGDVGVNLVFEDELEMRDDVFVLIGEEAAEGSEIYEAIMSPGEHEELRRQVEELVSKGHVRERMSPCAQPHGHLDLMSLYVSGFVPKEVHDFIEGLPYHGNSSDDDLVGNSRTNFFYPWGNDEGPSIEERVILFLPCKGKGQEVS</sequence>
<feature type="region of interest" description="Disordered" evidence="1">
    <location>
        <begin position="36"/>
        <end position="96"/>
    </location>
</feature>
<name>A0A6L2ML77_TANCI</name>
<dbReference type="EMBL" id="BKCJ010006616">
    <property type="protein sequence ID" value="GEU73055.1"/>
    <property type="molecule type" value="Genomic_DNA"/>
</dbReference>
<dbReference type="AlphaFoldDB" id="A0A6L2ML77"/>
<protein>
    <recommendedName>
        <fullName evidence="3">Reverse transcriptase domain-containing protein</fullName>
    </recommendedName>
</protein>
<evidence type="ECO:0000256" key="1">
    <source>
        <dbReference type="SAM" id="MobiDB-lite"/>
    </source>
</evidence>
<evidence type="ECO:0008006" key="3">
    <source>
        <dbReference type="Google" id="ProtNLM"/>
    </source>
</evidence>
<gene>
    <name evidence="2" type="ORF">Tci_045033</name>
</gene>
<feature type="compositionally biased region" description="Basic and acidic residues" evidence="1">
    <location>
        <begin position="40"/>
        <end position="54"/>
    </location>
</feature>
<accession>A0A6L2ML77</accession>
<feature type="compositionally biased region" description="Low complexity" evidence="1">
    <location>
        <begin position="59"/>
        <end position="68"/>
    </location>
</feature>
<evidence type="ECO:0000313" key="2">
    <source>
        <dbReference type="EMBL" id="GEU73055.1"/>
    </source>
</evidence>
<proteinExistence type="predicted"/>